<evidence type="ECO:0000256" key="3">
    <source>
        <dbReference type="SAM" id="Phobius"/>
    </source>
</evidence>
<feature type="transmembrane region" description="Helical" evidence="3">
    <location>
        <begin position="30"/>
        <end position="50"/>
    </location>
</feature>
<keyword evidence="6" id="KW-1185">Reference proteome</keyword>
<evidence type="ECO:0000256" key="1">
    <source>
        <dbReference type="ARBA" id="ARBA00007362"/>
    </source>
</evidence>
<feature type="transmembrane region" description="Helical" evidence="3">
    <location>
        <begin position="113"/>
        <end position="131"/>
    </location>
</feature>
<feature type="transmembrane region" description="Helical" evidence="3">
    <location>
        <begin position="227"/>
        <end position="247"/>
    </location>
</feature>
<feature type="transmembrane region" description="Helical" evidence="3">
    <location>
        <begin position="196"/>
        <end position="215"/>
    </location>
</feature>
<feature type="transmembrane region" description="Helical" evidence="3">
    <location>
        <begin position="162"/>
        <end position="184"/>
    </location>
</feature>
<dbReference type="EMBL" id="JAHKKG010000022">
    <property type="protein sequence ID" value="MBU2670639.1"/>
    <property type="molecule type" value="Genomic_DNA"/>
</dbReference>
<reference evidence="5 6" key="1">
    <citation type="submission" date="2021-06" db="EMBL/GenBank/DDBJ databases">
        <title>Actinoplanes lichenicola sp. nov., and Actinoplanes ovalisporus sp. nov., isolated from lichen in Thailand.</title>
        <authorList>
            <person name="Saeng-In P."/>
            <person name="Kanchanasin P."/>
            <person name="Yuki M."/>
            <person name="Kudo T."/>
            <person name="Ohkuma M."/>
            <person name="Phongsopitanun W."/>
            <person name="Tanasupawat S."/>
        </authorList>
    </citation>
    <scope>NUCLEOTIDE SEQUENCE [LARGE SCALE GENOMIC DNA]</scope>
    <source>
        <strain evidence="5 6">NBRC 110975</strain>
    </source>
</reference>
<name>A0ABS5Z6U0_9ACTN</name>
<sequence>MSRAPLLVVASVVSIQFGSAVGRTLFDDLGATGVVLLRVAISALVLAVAVRPRLRAWPRPAWRAATMLGVAVAGLNLFSALAMRTVPLGVVVTISFLGPLTVALVQTRRLLDLTWALMAAAGVALLCWHPGPALPLGGLLLAALAGACGAGYIVLTARVGGLVPGAGGLPVSLTVAALVALPFGAGGASAIVERPALLIGASCVALLQTIFPYVLELNALRRIPTRVFGILVSLNPAAAAIAGLIVLDQHLGSVEIAALLLVTAASAGVTRNRPAEVQDRWSSRRLPRPPRDAADPSETQGRANQGCG</sequence>
<dbReference type="Proteomes" id="UP001519654">
    <property type="component" value="Unassembled WGS sequence"/>
</dbReference>
<feature type="domain" description="EamA" evidence="4">
    <location>
        <begin position="138"/>
        <end position="269"/>
    </location>
</feature>
<organism evidence="5 6">
    <name type="scientific">Paractinoplanes bogorensis</name>
    <dbReference type="NCBI Taxonomy" id="1610840"/>
    <lineage>
        <taxon>Bacteria</taxon>
        <taxon>Bacillati</taxon>
        <taxon>Actinomycetota</taxon>
        <taxon>Actinomycetes</taxon>
        <taxon>Micromonosporales</taxon>
        <taxon>Micromonosporaceae</taxon>
        <taxon>Paractinoplanes</taxon>
    </lineage>
</organism>
<feature type="transmembrane region" description="Helical" evidence="3">
    <location>
        <begin position="137"/>
        <end position="155"/>
    </location>
</feature>
<dbReference type="SUPFAM" id="SSF103481">
    <property type="entry name" value="Multidrug resistance efflux transporter EmrE"/>
    <property type="match status" value="2"/>
</dbReference>
<dbReference type="InterPro" id="IPR037185">
    <property type="entry name" value="EmrE-like"/>
</dbReference>
<feature type="transmembrane region" description="Helical" evidence="3">
    <location>
        <begin position="62"/>
        <end position="82"/>
    </location>
</feature>
<evidence type="ECO:0000259" key="4">
    <source>
        <dbReference type="Pfam" id="PF00892"/>
    </source>
</evidence>
<evidence type="ECO:0000313" key="5">
    <source>
        <dbReference type="EMBL" id="MBU2670639.1"/>
    </source>
</evidence>
<protein>
    <submittedName>
        <fullName evidence="5">EamA family transporter</fullName>
    </submittedName>
</protein>
<dbReference type="InterPro" id="IPR000620">
    <property type="entry name" value="EamA_dom"/>
</dbReference>
<keyword evidence="3" id="KW-1133">Transmembrane helix</keyword>
<gene>
    <name evidence="5" type="ORF">KOI35_44780</name>
</gene>
<comment type="caution">
    <text evidence="5">The sequence shown here is derived from an EMBL/GenBank/DDBJ whole genome shotgun (WGS) entry which is preliminary data.</text>
</comment>
<dbReference type="Pfam" id="PF00892">
    <property type="entry name" value="EamA"/>
    <property type="match status" value="1"/>
</dbReference>
<evidence type="ECO:0000256" key="2">
    <source>
        <dbReference type="SAM" id="MobiDB-lite"/>
    </source>
</evidence>
<feature type="region of interest" description="Disordered" evidence="2">
    <location>
        <begin position="273"/>
        <end position="308"/>
    </location>
</feature>
<keyword evidence="3" id="KW-0812">Transmembrane</keyword>
<comment type="similarity">
    <text evidence="1">Belongs to the EamA transporter family.</text>
</comment>
<proteinExistence type="inferred from homology"/>
<feature type="transmembrane region" description="Helical" evidence="3">
    <location>
        <begin position="88"/>
        <end position="106"/>
    </location>
</feature>
<keyword evidence="3" id="KW-0472">Membrane</keyword>
<feature type="transmembrane region" description="Helical" evidence="3">
    <location>
        <begin position="253"/>
        <end position="270"/>
    </location>
</feature>
<evidence type="ECO:0000313" key="6">
    <source>
        <dbReference type="Proteomes" id="UP001519654"/>
    </source>
</evidence>
<feature type="compositionally biased region" description="Basic and acidic residues" evidence="2">
    <location>
        <begin position="273"/>
        <end position="282"/>
    </location>
</feature>
<dbReference type="RefSeq" id="WP_215795875.1">
    <property type="nucleotide sequence ID" value="NZ_JAHKKG010000022.1"/>
</dbReference>
<feature type="compositionally biased region" description="Polar residues" evidence="2">
    <location>
        <begin position="298"/>
        <end position="308"/>
    </location>
</feature>
<accession>A0ABS5Z6U0</accession>